<protein>
    <submittedName>
        <fullName evidence="1">Uncharacterized protein</fullName>
    </submittedName>
</protein>
<organism evidence="1">
    <name type="scientific">Marseillevirus LCMAC101</name>
    <dbReference type="NCBI Taxonomy" id="2506602"/>
    <lineage>
        <taxon>Viruses</taxon>
        <taxon>Varidnaviria</taxon>
        <taxon>Bamfordvirae</taxon>
        <taxon>Nucleocytoviricota</taxon>
        <taxon>Megaviricetes</taxon>
        <taxon>Pimascovirales</taxon>
        <taxon>Pimascovirales incertae sedis</taxon>
        <taxon>Marseilleviridae</taxon>
    </lineage>
</organism>
<proteinExistence type="predicted"/>
<reference evidence="1" key="1">
    <citation type="journal article" date="2019" name="MBio">
        <title>Virus Genomes from Deep Sea Sediments Expand the Ocean Megavirome and Support Independent Origins of Viral Gigantism.</title>
        <authorList>
            <person name="Backstrom D."/>
            <person name="Yutin N."/>
            <person name="Jorgensen S.L."/>
            <person name="Dharamshi J."/>
            <person name="Homa F."/>
            <person name="Zaremba-Niedwiedzka K."/>
            <person name="Spang A."/>
            <person name="Wolf Y.I."/>
            <person name="Koonin E.V."/>
            <person name="Ettema T.J."/>
        </authorList>
    </citation>
    <scope>NUCLEOTIDE SEQUENCE</scope>
</reference>
<dbReference type="EMBL" id="MK500328">
    <property type="protein sequence ID" value="QBK85815.1"/>
    <property type="molecule type" value="Genomic_DNA"/>
</dbReference>
<accession>A0A481YSS0</accession>
<sequence length="79" mass="9382">MDYTSLATETVHRKEHEMVWRPVPKTFGTPKKIRIELHKKIKYYQVDTGTKCPVCKGLRESALKDLTQQLNRMSFIFRK</sequence>
<gene>
    <name evidence="1" type="ORF">LCMAC101_04100</name>
</gene>
<name>A0A481YSS0_9VIRU</name>
<evidence type="ECO:0000313" key="1">
    <source>
        <dbReference type="EMBL" id="QBK85815.1"/>
    </source>
</evidence>